<proteinExistence type="inferred from homology"/>
<evidence type="ECO:0000256" key="10">
    <source>
        <dbReference type="ARBA" id="ARBA00022989"/>
    </source>
</evidence>
<dbReference type="EMBL" id="CP139965">
    <property type="protein sequence ID" value="WQD78437.1"/>
    <property type="molecule type" value="Genomic_DNA"/>
</dbReference>
<keyword evidence="7 13" id="KW-0812">Transmembrane</keyword>
<evidence type="ECO:0000313" key="15">
    <source>
        <dbReference type="EMBL" id="WQD78437.1"/>
    </source>
</evidence>
<evidence type="ECO:0000256" key="1">
    <source>
        <dbReference type="ARBA" id="ARBA00001971"/>
    </source>
</evidence>
<comment type="similarity">
    <text evidence="3">Belongs to the formate dehydrogenase gamma subunit family.</text>
</comment>
<keyword evidence="6" id="KW-0349">Heme</keyword>
<evidence type="ECO:0000256" key="4">
    <source>
        <dbReference type="ARBA" id="ARBA00022448"/>
    </source>
</evidence>
<dbReference type="GO" id="GO:0008863">
    <property type="term" value="F:formate dehydrogenase (NAD+) activity"/>
    <property type="evidence" value="ECO:0007669"/>
    <property type="project" value="UniProtKB-EC"/>
</dbReference>
<keyword evidence="4" id="KW-0813">Transport</keyword>
<dbReference type="EC" id="1.17.1.9" evidence="15"/>
<comment type="cofactor">
    <cofactor evidence="1">
        <name>heme</name>
        <dbReference type="ChEBI" id="CHEBI:30413"/>
    </cofactor>
</comment>
<feature type="transmembrane region" description="Helical" evidence="13">
    <location>
        <begin position="57"/>
        <end position="78"/>
    </location>
</feature>
<evidence type="ECO:0000256" key="5">
    <source>
        <dbReference type="ARBA" id="ARBA00022475"/>
    </source>
</evidence>
<name>A0ABZ0WM41_9BURK</name>
<evidence type="ECO:0000256" key="2">
    <source>
        <dbReference type="ARBA" id="ARBA00004651"/>
    </source>
</evidence>
<feature type="transmembrane region" description="Helical" evidence="13">
    <location>
        <begin position="149"/>
        <end position="170"/>
    </location>
</feature>
<dbReference type="RefSeq" id="WP_114809574.1">
    <property type="nucleotide sequence ID" value="NZ_CP139965.1"/>
</dbReference>
<evidence type="ECO:0000256" key="7">
    <source>
        <dbReference type="ARBA" id="ARBA00022692"/>
    </source>
</evidence>
<feature type="domain" description="Cytochrome b561 bacterial/Ni-hydrogenase" evidence="14">
    <location>
        <begin position="11"/>
        <end position="188"/>
    </location>
</feature>
<keyword evidence="5" id="KW-1003">Cell membrane</keyword>
<dbReference type="Proteomes" id="UP001325479">
    <property type="component" value="Chromosome"/>
</dbReference>
<reference evidence="15 16" key="1">
    <citation type="submission" date="2023-12" db="EMBL/GenBank/DDBJ databases">
        <title>Genome sequencing and assembly of bacterial species from a model synthetic community.</title>
        <authorList>
            <person name="Hogle S.L."/>
        </authorList>
    </citation>
    <scope>NUCLEOTIDE SEQUENCE [LARGE SCALE GENOMIC DNA]</scope>
    <source>
        <strain evidence="15 16">HAMBI 2494</strain>
    </source>
</reference>
<evidence type="ECO:0000256" key="13">
    <source>
        <dbReference type="SAM" id="Phobius"/>
    </source>
</evidence>
<keyword evidence="10 13" id="KW-1133">Transmembrane helix</keyword>
<sequence length="208" mass="23969">MKQTDPNLIVRYTPNERTNHWITAISFVLLAISGLAMFHPSMFWLSALLGGGQWTRILHPFIGVVMFVSFLVLALRFWHHNYLDESDYQWLRQMNDVLANREDKLPAIGRYNAGQKLLFFVMVACLLLLLASGIVIWRRYFSFYFPIEVIRLAAVVHAVSAFVLIIGIVVHVYAALWVKGSLGAMVRGTVTLGWARKHHPRWFRESIK</sequence>
<evidence type="ECO:0000256" key="9">
    <source>
        <dbReference type="ARBA" id="ARBA00022982"/>
    </source>
</evidence>
<evidence type="ECO:0000256" key="11">
    <source>
        <dbReference type="ARBA" id="ARBA00023004"/>
    </source>
</evidence>
<gene>
    <name evidence="15" type="ORF">U0042_01640</name>
</gene>
<evidence type="ECO:0000256" key="3">
    <source>
        <dbReference type="ARBA" id="ARBA00010747"/>
    </source>
</evidence>
<keyword evidence="8" id="KW-0479">Metal-binding</keyword>
<evidence type="ECO:0000313" key="16">
    <source>
        <dbReference type="Proteomes" id="UP001325479"/>
    </source>
</evidence>
<keyword evidence="12 13" id="KW-0472">Membrane</keyword>
<comment type="subcellular location">
    <subcellularLocation>
        <location evidence="2">Cell membrane</location>
        <topology evidence="2">Multi-pass membrane protein</topology>
    </subcellularLocation>
</comment>
<dbReference type="NCBIfam" id="TIGR01583">
    <property type="entry name" value="formate-DH-gamm"/>
    <property type="match status" value="1"/>
</dbReference>
<dbReference type="PANTHER" id="PTHR30074:SF5">
    <property type="entry name" value="FORMATE DEHYDROGENASE, NITRATE-INDUCIBLE, CYTOCHROME B556(FDN) SUBUNIT"/>
    <property type="match status" value="1"/>
</dbReference>
<dbReference type="InterPro" id="IPR051817">
    <property type="entry name" value="FDH_cytochrome_b556_subunit"/>
</dbReference>
<dbReference type="Pfam" id="PF01292">
    <property type="entry name" value="Ni_hydr_CYTB"/>
    <property type="match status" value="1"/>
</dbReference>
<keyword evidence="16" id="KW-1185">Reference proteome</keyword>
<dbReference type="SUPFAM" id="SSF81342">
    <property type="entry name" value="Transmembrane di-heme cytochromes"/>
    <property type="match status" value="1"/>
</dbReference>
<dbReference type="Gene3D" id="1.20.950.20">
    <property type="entry name" value="Transmembrane di-heme cytochromes, Chain C"/>
    <property type="match status" value="1"/>
</dbReference>
<dbReference type="InterPro" id="IPR011577">
    <property type="entry name" value="Cyt_b561_bac/Ni-Hgenase"/>
</dbReference>
<evidence type="ECO:0000256" key="6">
    <source>
        <dbReference type="ARBA" id="ARBA00022617"/>
    </source>
</evidence>
<evidence type="ECO:0000256" key="8">
    <source>
        <dbReference type="ARBA" id="ARBA00022723"/>
    </source>
</evidence>
<keyword evidence="9" id="KW-0249">Electron transport</keyword>
<dbReference type="InterPro" id="IPR016174">
    <property type="entry name" value="Di-haem_cyt_TM"/>
</dbReference>
<feature type="transmembrane region" description="Helical" evidence="13">
    <location>
        <begin position="20"/>
        <end position="45"/>
    </location>
</feature>
<protein>
    <submittedName>
        <fullName evidence="15">Formate dehydrogenase subunit gamma</fullName>
        <ecNumber evidence="15">1.17.1.9</ecNumber>
    </submittedName>
</protein>
<dbReference type="PANTHER" id="PTHR30074">
    <property type="entry name" value="FORMATE DEHYDROGENASE, NITRATE-INDUCIBLE, CYTOCHROME B556 FDN SUBUNIT"/>
    <property type="match status" value="1"/>
</dbReference>
<evidence type="ECO:0000259" key="14">
    <source>
        <dbReference type="Pfam" id="PF01292"/>
    </source>
</evidence>
<organism evidence="15 16">
    <name type="scientific">Paraburkholderia kururiensis</name>
    <dbReference type="NCBI Taxonomy" id="984307"/>
    <lineage>
        <taxon>Bacteria</taxon>
        <taxon>Pseudomonadati</taxon>
        <taxon>Pseudomonadota</taxon>
        <taxon>Betaproteobacteria</taxon>
        <taxon>Burkholderiales</taxon>
        <taxon>Burkholderiaceae</taxon>
        <taxon>Paraburkholderia</taxon>
    </lineage>
</organism>
<keyword evidence="15" id="KW-0560">Oxidoreductase</keyword>
<feature type="transmembrane region" description="Helical" evidence="13">
    <location>
        <begin position="117"/>
        <end position="137"/>
    </location>
</feature>
<accession>A0ABZ0WM41</accession>
<dbReference type="InterPro" id="IPR006471">
    <property type="entry name" value="Formate_DH_gsu"/>
</dbReference>
<keyword evidence="11" id="KW-0408">Iron</keyword>
<evidence type="ECO:0000256" key="12">
    <source>
        <dbReference type="ARBA" id="ARBA00023136"/>
    </source>
</evidence>